<keyword evidence="3" id="KW-1185">Reference proteome</keyword>
<comment type="caution">
    <text evidence="2">The sequence shown here is derived from an EMBL/GenBank/DDBJ whole genome shotgun (WGS) entry which is preliminary data.</text>
</comment>
<organism evidence="2 3">
    <name type="scientific">Kitasatospora cinereorecta</name>
    <dbReference type="NCBI Taxonomy" id="285560"/>
    <lineage>
        <taxon>Bacteria</taxon>
        <taxon>Bacillati</taxon>
        <taxon>Actinomycetota</taxon>
        <taxon>Actinomycetes</taxon>
        <taxon>Kitasatosporales</taxon>
        <taxon>Streptomycetaceae</taxon>
        <taxon>Kitasatospora</taxon>
    </lineage>
</organism>
<dbReference type="Pfam" id="PF26125">
    <property type="entry name" value="AcrVA2-like"/>
    <property type="match status" value="1"/>
</dbReference>
<dbReference type="InterPro" id="IPR058915">
    <property type="entry name" value="AcrVA2-like"/>
</dbReference>
<dbReference type="EMBL" id="JBHSOC010000011">
    <property type="protein sequence ID" value="MFC5641376.1"/>
    <property type="molecule type" value="Genomic_DNA"/>
</dbReference>
<evidence type="ECO:0000313" key="3">
    <source>
        <dbReference type="Proteomes" id="UP001596066"/>
    </source>
</evidence>
<proteinExistence type="predicted"/>
<evidence type="ECO:0000313" key="2">
    <source>
        <dbReference type="EMBL" id="MFC5641376.1"/>
    </source>
</evidence>
<name>A0ABW0V692_9ACTN</name>
<sequence>MASKDVELGRQAAEVADRVVSEMRSADSVLRAAGLGDLPDHAINGGMLLSALPQDVLNLAQVRQMTTLGATWRLWRRAKNVYAIHPDMASELWSYSVGQLPGELFRNLRHPNPAVVFAQPPVITLTAGGHGRLLAIFFCGRLSGDRLLCLTTDGRMGEIAVIAIAEPLAEDGTTLPPPAGARVAPLEYIHCTIPVEAGTRFTAGDLAGRLARKAGLDEPTDGHRDVVTRVLQIAVYLCSSKAEISLPPAPRSKAAKRGRQRKPRETFLRVGWRLGPQLKAARVRAQEARRSGRHAAAGTSGRRQYPHQRGGHQKTVWKGPGRTIADSALVAPYWVSQDLLDGAGAAPDGIVRPVR</sequence>
<feature type="region of interest" description="Disordered" evidence="1">
    <location>
        <begin position="288"/>
        <end position="319"/>
    </location>
</feature>
<dbReference type="Proteomes" id="UP001596066">
    <property type="component" value="Unassembled WGS sequence"/>
</dbReference>
<protein>
    <submittedName>
        <fullName evidence="2">Uncharacterized protein</fullName>
    </submittedName>
</protein>
<accession>A0ABW0V692</accession>
<evidence type="ECO:0000256" key="1">
    <source>
        <dbReference type="SAM" id="MobiDB-lite"/>
    </source>
</evidence>
<dbReference type="RefSeq" id="WP_346143450.1">
    <property type="nucleotide sequence ID" value="NZ_BAAAUA010000013.1"/>
</dbReference>
<reference evidence="3" key="1">
    <citation type="journal article" date="2019" name="Int. J. Syst. Evol. Microbiol.">
        <title>The Global Catalogue of Microorganisms (GCM) 10K type strain sequencing project: providing services to taxonomists for standard genome sequencing and annotation.</title>
        <authorList>
            <consortium name="The Broad Institute Genomics Platform"/>
            <consortium name="The Broad Institute Genome Sequencing Center for Infectious Disease"/>
            <person name="Wu L."/>
            <person name="Ma J."/>
        </authorList>
    </citation>
    <scope>NUCLEOTIDE SEQUENCE [LARGE SCALE GENOMIC DNA]</scope>
    <source>
        <strain evidence="3">CGMCC 4.1622</strain>
    </source>
</reference>
<gene>
    <name evidence="2" type="ORF">ACFPZF_08370</name>
</gene>